<dbReference type="RefSeq" id="WP_092422370.1">
    <property type="nucleotide sequence ID" value="NZ_FPCK01000001.1"/>
</dbReference>
<accession>A0A1I7N983</accession>
<proteinExistence type="predicted"/>
<dbReference type="OrthoDB" id="8117355at2"/>
<dbReference type="EMBL" id="FPCK01000001">
    <property type="protein sequence ID" value="SFV31230.1"/>
    <property type="molecule type" value="Genomic_DNA"/>
</dbReference>
<dbReference type="AlphaFoldDB" id="A0A1I7N983"/>
<reference evidence="1 2" key="1">
    <citation type="submission" date="2016-10" db="EMBL/GenBank/DDBJ databases">
        <authorList>
            <person name="de Groot N.N."/>
        </authorList>
    </citation>
    <scope>NUCLEOTIDE SEQUENCE [LARGE SCALE GENOMIC DNA]</scope>
    <source>
        <strain evidence="1 2">IPL20</strain>
    </source>
</reference>
<organism evidence="1 2">
    <name type="scientific">Devosia crocina</name>
    <dbReference type="NCBI Taxonomy" id="429728"/>
    <lineage>
        <taxon>Bacteria</taxon>
        <taxon>Pseudomonadati</taxon>
        <taxon>Pseudomonadota</taxon>
        <taxon>Alphaproteobacteria</taxon>
        <taxon>Hyphomicrobiales</taxon>
        <taxon>Devosiaceae</taxon>
        <taxon>Devosia</taxon>
    </lineage>
</organism>
<dbReference type="Proteomes" id="UP000199074">
    <property type="component" value="Unassembled WGS sequence"/>
</dbReference>
<name>A0A1I7N983_9HYPH</name>
<evidence type="ECO:0000313" key="1">
    <source>
        <dbReference type="EMBL" id="SFV31230.1"/>
    </source>
</evidence>
<gene>
    <name evidence="1" type="ORF">SAMN05216456_1275</name>
</gene>
<keyword evidence="2" id="KW-1185">Reference proteome</keyword>
<dbReference type="STRING" id="429728.SAMN05216456_1275"/>
<protein>
    <submittedName>
        <fullName evidence="1">Uncharacterized protein</fullName>
    </submittedName>
</protein>
<sequence>MTAILPTAEQIARAVVLASRAVGEDPESIFRNKGTSRARLIALASLREIFPKARYDQLGRMLNFASPKRAVNDLAEAQHGAAWRDDWIDEVVGGLVSQQYGERAL</sequence>
<evidence type="ECO:0000313" key="2">
    <source>
        <dbReference type="Proteomes" id="UP000199074"/>
    </source>
</evidence>